<protein>
    <submittedName>
        <fullName evidence="1">Uncharacterized protein</fullName>
    </submittedName>
</protein>
<evidence type="ECO:0000313" key="1">
    <source>
        <dbReference type="EMBL" id="PIA18777.1"/>
    </source>
</evidence>
<dbReference type="EMBL" id="KZ303489">
    <property type="protein sequence ID" value="PIA18777.1"/>
    <property type="molecule type" value="Genomic_DNA"/>
</dbReference>
<feature type="non-terminal residue" evidence="1">
    <location>
        <position position="1"/>
    </location>
</feature>
<sequence length="71" mass="8206">NTVTTHPLHRKLQLSAYINQQQADERLVPNIREKFSRNGKVHVLVMGNWSALMTRFHEPIKGIGIVILLLY</sequence>
<evidence type="ECO:0000313" key="2">
    <source>
        <dbReference type="Proteomes" id="UP000242474"/>
    </source>
</evidence>
<keyword evidence="2" id="KW-1185">Reference proteome</keyword>
<reference evidence="1 2" key="1">
    <citation type="journal article" date="2015" name="Genome Biol. Evol.">
        <title>Phylogenomic analyses indicate that early fungi evolved digesting cell walls of algal ancestors of land plants.</title>
        <authorList>
            <person name="Chang Y."/>
            <person name="Wang S."/>
            <person name="Sekimoto S."/>
            <person name="Aerts A.L."/>
            <person name="Choi C."/>
            <person name="Clum A."/>
            <person name="LaButti K.M."/>
            <person name="Lindquist E.A."/>
            <person name="Yee Ngan C."/>
            <person name="Ohm R.A."/>
            <person name="Salamov A.A."/>
            <person name="Grigoriev I.V."/>
            <person name="Spatafora J.W."/>
            <person name="Berbee M.L."/>
        </authorList>
    </citation>
    <scope>NUCLEOTIDE SEQUENCE [LARGE SCALE GENOMIC DNA]</scope>
    <source>
        <strain evidence="1 2">NRRL 1564</strain>
    </source>
</reference>
<dbReference type="OrthoDB" id="5569532at2759"/>
<name>A0A2G5BJ50_COERN</name>
<dbReference type="AlphaFoldDB" id="A0A2G5BJ50"/>
<organism evidence="1 2">
    <name type="scientific">Coemansia reversa (strain ATCC 12441 / NRRL 1564)</name>
    <dbReference type="NCBI Taxonomy" id="763665"/>
    <lineage>
        <taxon>Eukaryota</taxon>
        <taxon>Fungi</taxon>
        <taxon>Fungi incertae sedis</taxon>
        <taxon>Zoopagomycota</taxon>
        <taxon>Kickxellomycotina</taxon>
        <taxon>Kickxellomycetes</taxon>
        <taxon>Kickxellales</taxon>
        <taxon>Kickxellaceae</taxon>
        <taxon>Coemansia</taxon>
    </lineage>
</organism>
<accession>A0A2G5BJ50</accession>
<gene>
    <name evidence="1" type="ORF">COEREDRAFT_38561</name>
</gene>
<dbReference type="Proteomes" id="UP000242474">
    <property type="component" value="Unassembled WGS sequence"/>
</dbReference>
<proteinExistence type="predicted"/>